<dbReference type="Proteomes" id="UP001385951">
    <property type="component" value="Unassembled WGS sequence"/>
</dbReference>
<dbReference type="Gene3D" id="3.40.50.720">
    <property type="entry name" value="NAD(P)-binding Rossmann-like Domain"/>
    <property type="match status" value="2"/>
</dbReference>
<dbReference type="CDD" id="cd12168">
    <property type="entry name" value="Mand_dh_like"/>
    <property type="match status" value="1"/>
</dbReference>
<dbReference type="SUPFAM" id="SSF51735">
    <property type="entry name" value="NAD(P)-binding Rossmann-fold domains"/>
    <property type="match status" value="1"/>
</dbReference>
<name>A0AAW0GEL9_9APHY</name>
<comment type="caution">
    <text evidence="7">The sequence shown here is derived from an EMBL/GenBank/DDBJ whole genome shotgun (WGS) entry which is preliminary data.</text>
</comment>
<evidence type="ECO:0000256" key="3">
    <source>
        <dbReference type="ARBA" id="ARBA00023027"/>
    </source>
</evidence>
<dbReference type="FunFam" id="3.40.50.720:FF:000203">
    <property type="entry name" value="D-3-phosphoglycerate dehydrogenase (SerA)"/>
    <property type="match status" value="1"/>
</dbReference>
<proteinExistence type="inferred from homology"/>
<dbReference type="InterPro" id="IPR029752">
    <property type="entry name" value="D-isomer_DH_CS1"/>
</dbReference>
<keyword evidence="3" id="KW-0520">NAD</keyword>
<comment type="similarity">
    <text evidence="1 4">Belongs to the D-isomer specific 2-hydroxyacid dehydrogenase family.</text>
</comment>
<evidence type="ECO:0000256" key="2">
    <source>
        <dbReference type="ARBA" id="ARBA00023002"/>
    </source>
</evidence>
<sequence>MAKPQIMFWGSHRNLCSAIVVSELSYYPGDIEYAVDESEEMFRDIAEIIHSPAGLSRADFFDACKPGGKYDGIQAIYRRDHTTLGLCDRDLIEGLPTSVKWIAQMSAGYDQIDISACKKKGVYVSNTPGAVDEATATTALYLMISALRRFPQAERHARDGQWRVGHDVNTSHDLSGCTIGILGLGGIGMKLAEYAHVFPMRVLYHSRRKVEDAPEWCEYFEKERLEEMLGMADVLSIHIPLTKGNENYVDEKMIRALKKGAIIVNTARGGVMDDEALIGALTDGHLNGAGLDVFPEEPRINPRLIELPNVAILPHIGTGTYDTLKKMEIVALENIRDFLLTGIGKTVVPEMRDWSPSQRDSYGVDIPTR</sequence>
<organism evidence="7 8">
    <name type="scientific">Cerrena zonata</name>
    <dbReference type="NCBI Taxonomy" id="2478898"/>
    <lineage>
        <taxon>Eukaryota</taxon>
        <taxon>Fungi</taxon>
        <taxon>Dikarya</taxon>
        <taxon>Basidiomycota</taxon>
        <taxon>Agaricomycotina</taxon>
        <taxon>Agaricomycetes</taxon>
        <taxon>Polyporales</taxon>
        <taxon>Cerrenaceae</taxon>
        <taxon>Cerrena</taxon>
    </lineage>
</organism>
<dbReference type="Pfam" id="PF02826">
    <property type="entry name" value="2-Hacid_dh_C"/>
    <property type="match status" value="1"/>
</dbReference>
<evidence type="ECO:0000313" key="7">
    <source>
        <dbReference type="EMBL" id="KAK7691725.1"/>
    </source>
</evidence>
<keyword evidence="2 4" id="KW-0560">Oxidoreductase</keyword>
<dbReference type="InterPro" id="IPR029753">
    <property type="entry name" value="D-isomer_DH_CS"/>
</dbReference>
<dbReference type="InterPro" id="IPR036291">
    <property type="entry name" value="NAD(P)-bd_dom_sf"/>
</dbReference>
<dbReference type="GO" id="GO:0051287">
    <property type="term" value="F:NAD binding"/>
    <property type="evidence" value="ECO:0007669"/>
    <property type="project" value="InterPro"/>
</dbReference>
<evidence type="ECO:0000256" key="4">
    <source>
        <dbReference type="RuleBase" id="RU003719"/>
    </source>
</evidence>
<dbReference type="EMBL" id="JASBNA010000005">
    <property type="protein sequence ID" value="KAK7691725.1"/>
    <property type="molecule type" value="Genomic_DNA"/>
</dbReference>
<gene>
    <name evidence="7" type="ORF">QCA50_005125</name>
</gene>
<keyword evidence="8" id="KW-1185">Reference proteome</keyword>
<evidence type="ECO:0000259" key="5">
    <source>
        <dbReference type="Pfam" id="PF00389"/>
    </source>
</evidence>
<dbReference type="PANTHER" id="PTHR10996">
    <property type="entry name" value="2-HYDROXYACID DEHYDROGENASE-RELATED"/>
    <property type="match status" value="1"/>
</dbReference>
<dbReference type="Pfam" id="PF00389">
    <property type="entry name" value="2-Hacid_dh"/>
    <property type="match status" value="1"/>
</dbReference>
<evidence type="ECO:0000256" key="1">
    <source>
        <dbReference type="ARBA" id="ARBA00005854"/>
    </source>
</evidence>
<reference evidence="7 8" key="1">
    <citation type="submission" date="2022-09" db="EMBL/GenBank/DDBJ databases">
        <authorList>
            <person name="Palmer J.M."/>
        </authorList>
    </citation>
    <scope>NUCLEOTIDE SEQUENCE [LARGE SCALE GENOMIC DNA]</scope>
    <source>
        <strain evidence="7 8">DSM 7382</strain>
    </source>
</reference>
<accession>A0AAW0GEL9</accession>
<dbReference type="SUPFAM" id="SSF52283">
    <property type="entry name" value="Formate/glycerate dehydrogenase catalytic domain-like"/>
    <property type="match status" value="1"/>
</dbReference>
<dbReference type="InterPro" id="IPR006140">
    <property type="entry name" value="D-isomer_DH_NAD-bd"/>
</dbReference>
<dbReference type="InterPro" id="IPR006139">
    <property type="entry name" value="D-isomer_2_OHA_DH_cat_dom"/>
</dbReference>
<dbReference type="PROSITE" id="PS00671">
    <property type="entry name" value="D_2_HYDROXYACID_DH_3"/>
    <property type="match status" value="1"/>
</dbReference>
<dbReference type="InterPro" id="IPR050223">
    <property type="entry name" value="D-isomer_2-hydroxyacid_DH"/>
</dbReference>
<dbReference type="AlphaFoldDB" id="A0AAW0GEL9"/>
<dbReference type="GO" id="GO:0016618">
    <property type="term" value="F:hydroxypyruvate reductase [NAD(P)H] activity"/>
    <property type="evidence" value="ECO:0007669"/>
    <property type="project" value="TreeGrafter"/>
</dbReference>
<evidence type="ECO:0000313" key="8">
    <source>
        <dbReference type="Proteomes" id="UP001385951"/>
    </source>
</evidence>
<evidence type="ECO:0000259" key="6">
    <source>
        <dbReference type="Pfam" id="PF02826"/>
    </source>
</evidence>
<feature type="domain" description="D-isomer specific 2-hydroxyacid dehydrogenase catalytic" evidence="5">
    <location>
        <begin position="73"/>
        <end position="348"/>
    </location>
</feature>
<dbReference type="GO" id="GO:0030267">
    <property type="term" value="F:glyoxylate reductase (NADPH) activity"/>
    <property type="evidence" value="ECO:0007669"/>
    <property type="project" value="TreeGrafter"/>
</dbReference>
<feature type="domain" description="D-isomer specific 2-hydroxyacid dehydrogenase NAD-binding" evidence="6">
    <location>
        <begin position="141"/>
        <end position="317"/>
    </location>
</feature>
<dbReference type="PROSITE" id="PS00065">
    <property type="entry name" value="D_2_HYDROXYACID_DH_1"/>
    <property type="match status" value="1"/>
</dbReference>
<protein>
    <submittedName>
        <fullName evidence="7">Uncharacterized protein</fullName>
    </submittedName>
</protein>
<dbReference type="PANTHER" id="PTHR10996:SF257">
    <property type="entry name" value="GLYOXYLATE REDUCTASE 1"/>
    <property type="match status" value="1"/>
</dbReference>
<dbReference type="GO" id="GO:0005829">
    <property type="term" value="C:cytosol"/>
    <property type="evidence" value="ECO:0007669"/>
    <property type="project" value="TreeGrafter"/>
</dbReference>